<feature type="domain" description="Outer membrane protein beta-barrel" evidence="1">
    <location>
        <begin position="40"/>
        <end position="211"/>
    </location>
</feature>
<protein>
    <submittedName>
        <fullName evidence="2">Probable protein-translocating porin PorT</fullName>
    </submittedName>
</protein>
<reference evidence="2 3" key="1">
    <citation type="submission" date="2016-10" db="EMBL/GenBank/DDBJ databases">
        <authorList>
            <person name="Varghese N."/>
            <person name="Submissions S."/>
        </authorList>
    </citation>
    <scope>NUCLEOTIDE SEQUENCE [LARGE SCALE GENOMIC DNA]</scope>
    <source>
        <strain evidence="2 3">DSM 25353</strain>
    </source>
</reference>
<proteinExistence type="predicted"/>
<evidence type="ECO:0000259" key="1">
    <source>
        <dbReference type="Pfam" id="PF13568"/>
    </source>
</evidence>
<evidence type="ECO:0000313" key="2">
    <source>
        <dbReference type="EMBL" id="SDX11378.1"/>
    </source>
</evidence>
<sequence>MHHLLRKQIVLLILLSVGVLHVQAQREIYRINHDNLPYYFGLTLGYNSSYLQVSKSPKFLQSDSIRSVIPGSSGGIAMGLLATLRLTDHFEARANPQLVIGGSKFLSYTLGITKPGEASFQKQILPSTLVSFPFHIKFNSDRIGNFKTYLLGGFKFDMDLSSNSAVRNADDIIKLKKYDFGLEAGMGFNFYLPFVTVSPEIKISYGLSNIHQLDPALKYSNVLDKIQSRMIVFSIHLED</sequence>
<dbReference type="RefSeq" id="WP_092724078.1">
    <property type="nucleotide sequence ID" value="NZ_FNNO01000009.1"/>
</dbReference>
<dbReference type="Proteomes" id="UP000198711">
    <property type="component" value="Unassembled WGS sequence"/>
</dbReference>
<keyword evidence="3" id="KW-1185">Reference proteome</keyword>
<accession>A0A8X8IFY3</accession>
<dbReference type="EMBL" id="FNNO01000009">
    <property type="protein sequence ID" value="SDX11378.1"/>
    <property type="molecule type" value="Genomic_DNA"/>
</dbReference>
<organism evidence="2 3">
    <name type="scientific">Hydrobacter penzbergensis</name>
    <dbReference type="NCBI Taxonomy" id="1235997"/>
    <lineage>
        <taxon>Bacteria</taxon>
        <taxon>Pseudomonadati</taxon>
        <taxon>Bacteroidota</taxon>
        <taxon>Chitinophagia</taxon>
        <taxon>Chitinophagales</taxon>
        <taxon>Chitinophagaceae</taxon>
        <taxon>Hydrobacter</taxon>
    </lineage>
</organism>
<dbReference type="Pfam" id="PF13568">
    <property type="entry name" value="OMP_b-brl_2"/>
    <property type="match status" value="1"/>
</dbReference>
<gene>
    <name evidence="2" type="ORF">SAMN05444410_10978</name>
</gene>
<evidence type="ECO:0000313" key="3">
    <source>
        <dbReference type="Proteomes" id="UP000198711"/>
    </source>
</evidence>
<comment type="caution">
    <text evidence="2">The sequence shown here is derived from an EMBL/GenBank/DDBJ whole genome shotgun (WGS) entry which is preliminary data.</text>
</comment>
<dbReference type="InterPro" id="IPR025665">
    <property type="entry name" value="Beta-barrel_OMP_2"/>
</dbReference>
<dbReference type="AlphaFoldDB" id="A0A8X8IFY3"/>
<name>A0A8X8IFY3_9BACT</name>